<dbReference type="PROSITE" id="PS51782">
    <property type="entry name" value="LYSM"/>
    <property type="match status" value="1"/>
</dbReference>
<dbReference type="InterPro" id="IPR018392">
    <property type="entry name" value="LysM"/>
</dbReference>
<dbReference type="CDD" id="cd00118">
    <property type="entry name" value="LysM"/>
    <property type="match status" value="1"/>
</dbReference>
<protein>
    <submittedName>
        <fullName evidence="3">LysM domain-containing protein</fullName>
    </submittedName>
</protein>
<dbReference type="EMBL" id="CP015093">
    <property type="protein sequence ID" value="APZ52374.1"/>
    <property type="molecule type" value="Genomic_DNA"/>
</dbReference>
<evidence type="ECO:0000313" key="3">
    <source>
        <dbReference type="EMBL" id="APZ52374.1"/>
    </source>
</evidence>
<proteinExistence type="predicted"/>
<sequence length="193" mass="19873">MIRMVLLALGFLAITIALIAFQPGMRQSAVPEPPEFTVSRAEPAPLDTLLPAEPDPAPVSASEPRPPTPPAPAAAPAPQPADDADALRRMTWQALAGLQAATGQSAAPGKPGSLLATIVTRSLTDLGLMPTAAPEGPSDPDLYVVQPGDSLASIALAVYGDVNMTGPLFAANQSQLAHPDDLRPGQRLILPES</sequence>
<reference evidence="3 4" key="1">
    <citation type="submission" date="2016-04" db="EMBL/GenBank/DDBJ databases">
        <title>Deep-sea bacteria in the southern Pacific.</title>
        <authorList>
            <person name="Tang K."/>
        </authorList>
    </citation>
    <scope>NUCLEOTIDE SEQUENCE [LARGE SCALE GENOMIC DNA]</scope>
    <source>
        <strain evidence="3 4">JLT2014</strain>
    </source>
</reference>
<feature type="compositionally biased region" description="Pro residues" evidence="1">
    <location>
        <begin position="64"/>
        <end position="79"/>
    </location>
</feature>
<dbReference type="Proteomes" id="UP000187059">
    <property type="component" value="Chromosome"/>
</dbReference>
<dbReference type="PANTHER" id="PTHR34700:SF4">
    <property type="entry name" value="PHAGE-LIKE ELEMENT PBSX PROTEIN XKDP"/>
    <property type="match status" value="1"/>
</dbReference>
<dbReference type="SMART" id="SM00257">
    <property type="entry name" value="LysM"/>
    <property type="match status" value="1"/>
</dbReference>
<dbReference type="OrthoDB" id="370541at2"/>
<dbReference type="RefSeq" id="WP_076698388.1">
    <property type="nucleotide sequence ID" value="NZ_CP015093.1"/>
</dbReference>
<dbReference type="STRING" id="1250539.Ga0080574_TMP2040"/>
<name>A0A1P8USI4_9RHOB</name>
<feature type="domain" description="LysM" evidence="2">
    <location>
        <begin position="141"/>
        <end position="190"/>
    </location>
</feature>
<evidence type="ECO:0000259" key="2">
    <source>
        <dbReference type="PROSITE" id="PS51782"/>
    </source>
</evidence>
<dbReference type="AlphaFoldDB" id="A0A1P8USI4"/>
<dbReference type="InterPro" id="IPR036779">
    <property type="entry name" value="LysM_dom_sf"/>
</dbReference>
<evidence type="ECO:0000313" key="4">
    <source>
        <dbReference type="Proteomes" id="UP000187059"/>
    </source>
</evidence>
<dbReference type="InterPro" id="IPR052196">
    <property type="entry name" value="Bact_Kbp"/>
</dbReference>
<accession>A0A1P8USI4</accession>
<dbReference type="Gene3D" id="3.10.350.10">
    <property type="entry name" value="LysM domain"/>
    <property type="match status" value="1"/>
</dbReference>
<dbReference type="Pfam" id="PF01476">
    <property type="entry name" value="LysM"/>
    <property type="match status" value="1"/>
</dbReference>
<dbReference type="PANTHER" id="PTHR34700">
    <property type="entry name" value="POTASSIUM BINDING PROTEIN KBP"/>
    <property type="match status" value="1"/>
</dbReference>
<keyword evidence="4" id="KW-1185">Reference proteome</keyword>
<organism evidence="3 4">
    <name type="scientific">Salipiger abyssi</name>
    <dbReference type="NCBI Taxonomy" id="1250539"/>
    <lineage>
        <taxon>Bacteria</taxon>
        <taxon>Pseudomonadati</taxon>
        <taxon>Pseudomonadota</taxon>
        <taxon>Alphaproteobacteria</taxon>
        <taxon>Rhodobacterales</taxon>
        <taxon>Roseobacteraceae</taxon>
        <taxon>Salipiger</taxon>
    </lineage>
</organism>
<dbReference type="KEGG" id="paby:Ga0080574_TMP2040"/>
<dbReference type="SUPFAM" id="SSF54106">
    <property type="entry name" value="LysM domain"/>
    <property type="match status" value="1"/>
</dbReference>
<feature type="region of interest" description="Disordered" evidence="1">
    <location>
        <begin position="46"/>
        <end position="83"/>
    </location>
</feature>
<gene>
    <name evidence="3" type="ORF">Ga0080574_TMP2040</name>
</gene>
<evidence type="ECO:0000256" key="1">
    <source>
        <dbReference type="SAM" id="MobiDB-lite"/>
    </source>
</evidence>